<keyword evidence="2 7" id="KW-0812">Transmembrane</keyword>
<keyword evidence="4 7" id="KW-0472">Membrane</keyword>
<dbReference type="SMART" id="SM00679">
    <property type="entry name" value="CTNS"/>
    <property type="match status" value="2"/>
</dbReference>
<evidence type="ECO:0000256" key="3">
    <source>
        <dbReference type="ARBA" id="ARBA00022989"/>
    </source>
</evidence>
<dbReference type="PANTHER" id="PTHR16201">
    <property type="entry name" value="SEVEN TRANSMEMBRANE PROTEIN 1-RELATED"/>
    <property type="match status" value="1"/>
</dbReference>
<evidence type="ECO:0000256" key="2">
    <source>
        <dbReference type="ARBA" id="ARBA00022692"/>
    </source>
</evidence>
<evidence type="ECO:0000256" key="4">
    <source>
        <dbReference type="ARBA" id="ARBA00023136"/>
    </source>
</evidence>
<feature type="transmembrane region" description="Helical" evidence="7">
    <location>
        <begin position="224"/>
        <end position="243"/>
    </location>
</feature>
<dbReference type="InterPro" id="IPR051415">
    <property type="entry name" value="LAAT-1"/>
</dbReference>
<dbReference type="GO" id="GO:0034486">
    <property type="term" value="P:vacuolar transmembrane transport"/>
    <property type="evidence" value="ECO:0007669"/>
    <property type="project" value="UniProtKB-ARBA"/>
</dbReference>
<name>A0A0F4ZIB5_9PEZI</name>
<evidence type="ECO:0000313" key="8">
    <source>
        <dbReference type="EMBL" id="KKA29950.1"/>
    </source>
</evidence>
<dbReference type="PANTHER" id="PTHR16201:SF44">
    <property type="entry name" value="SEVEN TRANSMEMBRANE PROTEIN 1"/>
    <property type="match status" value="1"/>
</dbReference>
<organism evidence="8 9">
    <name type="scientific">Thielaviopsis punctulata</name>
    <dbReference type="NCBI Taxonomy" id="72032"/>
    <lineage>
        <taxon>Eukaryota</taxon>
        <taxon>Fungi</taxon>
        <taxon>Dikarya</taxon>
        <taxon>Ascomycota</taxon>
        <taxon>Pezizomycotina</taxon>
        <taxon>Sordariomycetes</taxon>
        <taxon>Hypocreomycetidae</taxon>
        <taxon>Microascales</taxon>
        <taxon>Ceratocystidaceae</taxon>
        <taxon>Thielaviopsis</taxon>
    </lineage>
</organism>
<dbReference type="Proteomes" id="UP000033483">
    <property type="component" value="Unassembled WGS sequence"/>
</dbReference>
<dbReference type="GO" id="GO:0098852">
    <property type="term" value="C:lytic vacuole membrane"/>
    <property type="evidence" value="ECO:0007669"/>
    <property type="project" value="UniProtKB-ARBA"/>
</dbReference>
<dbReference type="FunFam" id="1.20.1280.290:FF:000012">
    <property type="entry name" value="Vacuolar membrane PQ loop repeat protein"/>
    <property type="match status" value="1"/>
</dbReference>
<comment type="subcellular location">
    <subcellularLocation>
        <location evidence="1">Membrane</location>
        <topology evidence="1">Multi-pass membrane protein</topology>
    </subcellularLocation>
</comment>
<evidence type="ECO:0000256" key="7">
    <source>
        <dbReference type="SAM" id="Phobius"/>
    </source>
</evidence>
<feature type="transmembrane region" description="Helical" evidence="7">
    <location>
        <begin position="55"/>
        <end position="78"/>
    </location>
</feature>
<reference evidence="8 9" key="1">
    <citation type="submission" date="2015-03" db="EMBL/GenBank/DDBJ databases">
        <authorList>
            <person name="Radwan O."/>
            <person name="Al-Naeli F.A."/>
            <person name="Rendon G.A."/>
            <person name="Fields C."/>
        </authorList>
    </citation>
    <scope>NUCLEOTIDE SEQUENCE [LARGE SCALE GENOMIC DNA]</scope>
    <source>
        <strain evidence="8">CR-DP1</strain>
    </source>
</reference>
<dbReference type="InterPro" id="IPR006603">
    <property type="entry name" value="PQ-loop_rpt"/>
</dbReference>
<evidence type="ECO:0000313" key="9">
    <source>
        <dbReference type="Proteomes" id="UP000033483"/>
    </source>
</evidence>
<accession>A0A0F4ZIB5</accession>
<comment type="catalytic activity">
    <reaction evidence="6">
        <text>L-histidine(out) + L-arginine(in) = L-histidine(in) + L-arginine(out)</text>
        <dbReference type="Rhea" id="RHEA:71063"/>
        <dbReference type="ChEBI" id="CHEBI:32682"/>
        <dbReference type="ChEBI" id="CHEBI:57595"/>
    </reaction>
</comment>
<feature type="transmembrane region" description="Helical" evidence="7">
    <location>
        <begin position="24"/>
        <end position="43"/>
    </location>
</feature>
<dbReference type="FunFam" id="1.20.1280.290:FF:000009">
    <property type="entry name" value="PQ loop repeat family protein"/>
    <property type="match status" value="1"/>
</dbReference>
<dbReference type="OrthoDB" id="8048523at2759"/>
<sequence>MASLIVSAIAAASGQDLGTAMSGIFGSISLTAWICLLTPQLIANYRSQSADGLSMAFLVIWLFGDITNLSGALLTGLAPTAMALAIYFCFADLILISQCVYYNKLNARRKARQAAAAATAAAAASSSATATATGVSEESPLLSHPVDVSLPGSHIQHTTHTESAIDPLRKAVVGEDETADAKPWLHNALSLMAVYVVGFIGWYMSSKLGAWGQDPSDAPLEDSTSPAAVAGQMFGYISALCYLCARIPQILKNWREKSCEGLALLFFLLSLTGNLTYAISLLAFSQDKNYLIKALPWFLGSAGTIVEDSIIFVQFRMYGDAPRSAVVETSQA</sequence>
<feature type="transmembrane region" description="Helical" evidence="7">
    <location>
        <begin position="184"/>
        <end position="204"/>
    </location>
</feature>
<evidence type="ECO:0000256" key="6">
    <source>
        <dbReference type="ARBA" id="ARBA00050768"/>
    </source>
</evidence>
<comment type="similarity">
    <text evidence="5">Belongs to the laat-1 family.</text>
</comment>
<proteinExistence type="inferred from homology"/>
<keyword evidence="9" id="KW-1185">Reference proteome</keyword>
<dbReference type="GO" id="GO:0015174">
    <property type="term" value="F:basic amino acid transmembrane transporter activity"/>
    <property type="evidence" value="ECO:0007669"/>
    <property type="project" value="UniProtKB-ARBA"/>
</dbReference>
<evidence type="ECO:0000256" key="1">
    <source>
        <dbReference type="ARBA" id="ARBA00004141"/>
    </source>
</evidence>
<dbReference type="Pfam" id="PF04193">
    <property type="entry name" value="PQ-loop"/>
    <property type="match status" value="2"/>
</dbReference>
<protein>
    <submittedName>
        <fullName evidence="8">Uncharacterized protein</fullName>
    </submittedName>
</protein>
<feature type="transmembrane region" description="Helical" evidence="7">
    <location>
        <begin position="290"/>
        <end position="313"/>
    </location>
</feature>
<dbReference type="EMBL" id="LAEV01000627">
    <property type="protein sequence ID" value="KKA29950.1"/>
    <property type="molecule type" value="Genomic_DNA"/>
</dbReference>
<dbReference type="AlphaFoldDB" id="A0A0F4ZIB5"/>
<gene>
    <name evidence="8" type="ORF">TD95_005148</name>
</gene>
<keyword evidence="3 7" id="KW-1133">Transmembrane helix</keyword>
<feature type="transmembrane region" description="Helical" evidence="7">
    <location>
        <begin position="264"/>
        <end position="284"/>
    </location>
</feature>
<evidence type="ECO:0000256" key="5">
    <source>
        <dbReference type="ARBA" id="ARBA00038039"/>
    </source>
</evidence>
<dbReference type="Gene3D" id="1.20.1280.290">
    <property type="match status" value="2"/>
</dbReference>
<comment type="caution">
    <text evidence="8">The sequence shown here is derived from an EMBL/GenBank/DDBJ whole genome shotgun (WGS) entry which is preliminary data.</text>
</comment>
<feature type="transmembrane region" description="Helical" evidence="7">
    <location>
        <begin position="84"/>
        <end position="102"/>
    </location>
</feature>